<reference evidence="1 2" key="1">
    <citation type="submission" date="2020-12" db="EMBL/GenBank/DDBJ databases">
        <title>FDA dAtabase for Regulatory Grade micrObial Sequences (FDA-ARGOS): Supporting development and validation of Infectious Disease Dx tests.</title>
        <authorList>
            <person name="Sproer C."/>
            <person name="Gronow S."/>
            <person name="Severitt S."/>
            <person name="Schroder I."/>
            <person name="Tallon L."/>
            <person name="Sadzewicz L."/>
            <person name="Zhao X."/>
            <person name="Boylan J."/>
            <person name="Ott S."/>
            <person name="Bowen H."/>
            <person name="Vavikolanu K."/>
            <person name="Mehta A."/>
            <person name="Aluvathingal J."/>
            <person name="Nadendla S."/>
            <person name="Lowell S."/>
            <person name="Myers T."/>
            <person name="Yan Y."/>
            <person name="Sichtig H."/>
        </authorList>
    </citation>
    <scope>NUCLEOTIDE SEQUENCE [LARGE SCALE GENOMIC DNA]</scope>
    <source>
        <strain evidence="1 2">FDAARGOS_885</strain>
    </source>
</reference>
<dbReference type="AlphaFoldDB" id="A0A7T2ZWW2"/>
<dbReference type="Proteomes" id="UP000595086">
    <property type="component" value="Chromosome"/>
</dbReference>
<proteinExistence type="predicted"/>
<dbReference type="EMBL" id="CP065707">
    <property type="protein sequence ID" value="QPT01278.1"/>
    <property type="molecule type" value="Genomic_DNA"/>
</dbReference>
<dbReference type="RefSeq" id="WP_038805652.1">
    <property type="nucleotide sequence ID" value="NZ_CP065707.1"/>
</dbReference>
<evidence type="ECO:0000313" key="1">
    <source>
        <dbReference type="EMBL" id="QPT01278.1"/>
    </source>
</evidence>
<organism evidence="1 2">
    <name type="scientific">Streptococcus oralis</name>
    <dbReference type="NCBI Taxonomy" id="1303"/>
    <lineage>
        <taxon>Bacteria</taxon>
        <taxon>Bacillati</taxon>
        <taxon>Bacillota</taxon>
        <taxon>Bacilli</taxon>
        <taxon>Lactobacillales</taxon>
        <taxon>Streptococcaceae</taxon>
        <taxon>Streptococcus</taxon>
    </lineage>
</organism>
<evidence type="ECO:0000313" key="2">
    <source>
        <dbReference type="Proteomes" id="UP000595086"/>
    </source>
</evidence>
<sequence>MTYEFFKEVLSYGEEFVIYYQDKKFYISQRKDFGEIYFTVSEKEYRVFYNQMEFLSAALINGKTLGEAWDELEVY</sequence>
<protein>
    <recommendedName>
        <fullName evidence="3">Phage protein</fullName>
    </recommendedName>
</protein>
<name>A0A7T2ZWW2_STROR</name>
<accession>A0A7T2ZWW2</accession>
<evidence type="ECO:0008006" key="3">
    <source>
        <dbReference type="Google" id="ProtNLM"/>
    </source>
</evidence>
<gene>
    <name evidence="1" type="ORF">I6G42_06875</name>
</gene>